<dbReference type="PANTHER" id="PTHR22916">
    <property type="entry name" value="GLYCOSYLTRANSFERASE"/>
    <property type="match status" value="1"/>
</dbReference>
<name>A0A1Y0I699_9GAMM</name>
<reference evidence="2 3" key="1">
    <citation type="submission" date="2017-05" db="EMBL/GenBank/DDBJ databases">
        <title>Genomic insights into alkan degradation activity of Oleiphilus messinensis.</title>
        <authorList>
            <person name="Kozyavkin S.A."/>
            <person name="Slesarev A.I."/>
            <person name="Golyshin P.N."/>
            <person name="Korzhenkov A."/>
            <person name="Golyshina O.N."/>
            <person name="Toshchakov S.V."/>
        </authorList>
    </citation>
    <scope>NUCLEOTIDE SEQUENCE [LARGE SCALE GENOMIC DNA]</scope>
    <source>
        <strain evidence="2 3">ME102</strain>
    </source>
</reference>
<dbReference type="AlphaFoldDB" id="A0A1Y0I699"/>
<gene>
    <name evidence="2" type="ORF">OLMES_1943</name>
</gene>
<dbReference type="RefSeq" id="WP_157678235.1">
    <property type="nucleotide sequence ID" value="NZ_CP021425.1"/>
</dbReference>
<sequence>MKSTTPKIITTVIPTYRRPQTLKRSILSALGQNIDGLIVSVYDNHSGDETKDVVNALCEHSPSINYHIHDRNIGAALNFEYGLKSVTTPYFSLLSDDDYLLPDFYRRAINALEMHPNAIFWAGTTLNVDEQGLIWDARVDRWPDEGVFSPPHGIFHIMQGMSPTWTGIVFRKEVLDSIGLPDKETLGPSDLDFVLKAAAKHSYIVEKHPSAVFTINPNSFSCTEPLSSFWPGWKKMFKNIEHITKDYSPEIRAEILKTLHDDAKRMLFRRGANAIAKKRNDFAKDAANVLREEYGTLTLSVLLKVIARLCSQNRIAQNLYTRAYQAGERKIISDKESIQRKFEHLVRPSTDS</sequence>
<feature type="domain" description="Glycosyltransferase 2-like" evidence="1">
    <location>
        <begin position="12"/>
        <end position="160"/>
    </location>
</feature>
<accession>A0A1Y0I699</accession>
<proteinExistence type="predicted"/>
<dbReference type="SUPFAM" id="SSF53448">
    <property type="entry name" value="Nucleotide-diphospho-sugar transferases"/>
    <property type="match status" value="1"/>
</dbReference>
<dbReference type="EMBL" id="CP021425">
    <property type="protein sequence ID" value="ARU56017.1"/>
    <property type="molecule type" value="Genomic_DNA"/>
</dbReference>
<dbReference type="InterPro" id="IPR001173">
    <property type="entry name" value="Glyco_trans_2-like"/>
</dbReference>
<keyword evidence="3" id="KW-1185">Reference proteome</keyword>
<keyword evidence="2" id="KW-0808">Transferase</keyword>
<evidence type="ECO:0000313" key="2">
    <source>
        <dbReference type="EMBL" id="ARU56017.1"/>
    </source>
</evidence>
<protein>
    <submittedName>
        <fullName evidence="2">Family 2 glycosyl transferase</fullName>
    </submittedName>
</protein>
<dbReference type="Proteomes" id="UP000196027">
    <property type="component" value="Chromosome"/>
</dbReference>
<dbReference type="CDD" id="cd00761">
    <property type="entry name" value="Glyco_tranf_GTA_type"/>
    <property type="match status" value="1"/>
</dbReference>
<dbReference type="Pfam" id="PF00535">
    <property type="entry name" value="Glycos_transf_2"/>
    <property type="match status" value="1"/>
</dbReference>
<dbReference type="InterPro" id="IPR029044">
    <property type="entry name" value="Nucleotide-diphossugar_trans"/>
</dbReference>
<dbReference type="OrthoDB" id="9179784at2"/>
<dbReference type="GO" id="GO:0016758">
    <property type="term" value="F:hexosyltransferase activity"/>
    <property type="evidence" value="ECO:0007669"/>
    <property type="project" value="UniProtKB-ARBA"/>
</dbReference>
<evidence type="ECO:0000259" key="1">
    <source>
        <dbReference type="Pfam" id="PF00535"/>
    </source>
</evidence>
<dbReference type="KEGG" id="ome:OLMES_1943"/>
<dbReference type="Gene3D" id="3.90.550.10">
    <property type="entry name" value="Spore Coat Polysaccharide Biosynthesis Protein SpsA, Chain A"/>
    <property type="match status" value="1"/>
</dbReference>
<organism evidence="2 3">
    <name type="scientific">Oleiphilus messinensis</name>
    <dbReference type="NCBI Taxonomy" id="141451"/>
    <lineage>
        <taxon>Bacteria</taxon>
        <taxon>Pseudomonadati</taxon>
        <taxon>Pseudomonadota</taxon>
        <taxon>Gammaproteobacteria</taxon>
        <taxon>Oceanospirillales</taxon>
        <taxon>Oleiphilaceae</taxon>
        <taxon>Oleiphilus</taxon>
    </lineage>
</organism>
<evidence type="ECO:0000313" key="3">
    <source>
        <dbReference type="Proteomes" id="UP000196027"/>
    </source>
</evidence>
<dbReference type="PANTHER" id="PTHR22916:SF3">
    <property type="entry name" value="UDP-GLCNAC:BETAGAL BETA-1,3-N-ACETYLGLUCOSAMINYLTRANSFERASE-LIKE PROTEIN 1"/>
    <property type="match status" value="1"/>
</dbReference>